<name>A0ACB9C8X1_9ASTR</name>
<accession>A0ACB9C8X1</accession>
<reference evidence="2" key="1">
    <citation type="journal article" date="2022" name="Mol. Ecol. Resour.">
        <title>The genomes of chicory, endive, great burdock and yacon provide insights into Asteraceae palaeo-polyploidization history and plant inulin production.</title>
        <authorList>
            <person name="Fan W."/>
            <person name="Wang S."/>
            <person name="Wang H."/>
            <person name="Wang A."/>
            <person name="Jiang F."/>
            <person name="Liu H."/>
            <person name="Zhao H."/>
            <person name="Xu D."/>
            <person name="Zhang Y."/>
        </authorList>
    </citation>
    <scope>NUCLEOTIDE SEQUENCE [LARGE SCALE GENOMIC DNA]</scope>
    <source>
        <strain evidence="2">cv. Yunnan</strain>
    </source>
</reference>
<dbReference type="Proteomes" id="UP001056120">
    <property type="component" value="Linkage Group LG21"/>
</dbReference>
<comment type="caution">
    <text evidence="1">The sequence shown here is derived from an EMBL/GenBank/DDBJ whole genome shotgun (WGS) entry which is preliminary data.</text>
</comment>
<sequence length="340" mass="38472">MERLEKLAMANTSLIEGQQAILDQNSEAIKMLQIIMTTLVSQMSDINNKLDNDRGGNHHEQRIVCTSRLYFPKFSGTEVEGWVIRCNHFFTVDKTPEGAKVYYAVINLEGATLEWHQGYVDSQNRSMEEITWDEYSRSVIARFSERLSEDAMEELKNLNQTGSLSDYTKAFDSLLNRVKLIDEYAASLYVGGLKPEIRCLVKIFKPITMRDAIAMAKQQQVVFTTLFGDKDVKKIGTNAVLPSTRSKFGNSAPTKSLVNSSSTLSLLLTPSVDQMNKNVKRVPTKLAEEKRVKGECFWCNEKYSPTHNCKFKHLYVLEIHGDEDVEDTGCPATNNVQDDT</sequence>
<gene>
    <name evidence="1" type="ORF">L1987_61918</name>
</gene>
<dbReference type="EMBL" id="CM042038">
    <property type="protein sequence ID" value="KAI3730742.1"/>
    <property type="molecule type" value="Genomic_DNA"/>
</dbReference>
<evidence type="ECO:0000313" key="2">
    <source>
        <dbReference type="Proteomes" id="UP001056120"/>
    </source>
</evidence>
<organism evidence="1 2">
    <name type="scientific">Smallanthus sonchifolius</name>
    <dbReference type="NCBI Taxonomy" id="185202"/>
    <lineage>
        <taxon>Eukaryota</taxon>
        <taxon>Viridiplantae</taxon>
        <taxon>Streptophyta</taxon>
        <taxon>Embryophyta</taxon>
        <taxon>Tracheophyta</taxon>
        <taxon>Spermatophyta</taxon>
        <taxon>Magnoliopsida</taxon>
        <taxon>eudicotyledons</taxon>
        <taxon>Gunneridae</taxon>
        <taxon>Pentapetalae</taxon>
        <taxon>asterids</taxon>
        <taxon>campanulids</taxon>
        <taxon>Asterales</taxon>
        <taxon>Asteraceae</taxon>
        <taxon>Asteroideae</taxon>
        <taxon>Heliantheae alliance</taxon>
        <taxon>Millerieae</taxon>
        <taxon>Smallanthus</taxon>
    </lineage>
</organism>
<keyword evidence="2" id="KW-1185">Reference proteome</keyword>
<protein>
    <submittedName>
        <fullName evidence="1">Uncharacterized protein</fullName>
    </submittedName>
</protein>
<reference evidence="1 2" key="2">
    <citation type="journal article" date="2022" name="Mol. Ecol. Resour.">
        <title>The genomes of chicory, endive, great burdock and yacon provide insights into Asteraceae paleo-polyploidization history and plant inulin production.</title>
        <authorList>
            <person name="Fan W."/>
            <person name="Wang S."/>
            <person name="Wang H."/>
            <person name="Wang A."/>
            <person name="Jiang F."/>
            <person name="Liu H."/>
            <person name="Zhao H."/>
            <person name="Xu D."/>
            <person name="Zhang Y."/>
        </authorList>
    </citation>
    <scope>NUCLEOTIDE SEQUENCE [LARGE SCALE GENOMIC DNA]</scope>
    <source>
        <strain evidence="2">cv. Yunnan</strain>
        <tissue evidence="1">Leaves</tissue>
    </source>
</reference>
<proteinExistence type="predicted"/>
<evidence type="ECO:0000313" key="1">
    <source>
        <dbReference type="EMBL" id="KAI3730742.1"/>
    </source>
</evidence>